<accession>A0A8D8XGW9</accession>
<proteinExistence type="predicted"/>
<dbReference type="AlphaFoldDB" id="A0A8D8XGW9"/>
<protein>
    <submittedName>
        <fullName evidence="1">Uncharacterized protein</fullName>
    </submittedName>
</protein>
<reference evidence="1" key="1">
    <citation type="submission" date="2021-05" db="EMBL/GenBank/DDBJ databases">
        <authorList>
            <person name="Alioto T."/>
            <person name="Alioto T."/>
            <person name="Gomez Garrido J."/>
        </authorList>
    </citation>
    <scope>NUCLEOTIDE SEQUENCE</scope>
</reference>
<dbReference type="EMBL" id="HBUF01329715">
    <property type="protein sequence ID" value="CAG6696748.1"/>
    <property type="molecule type" value="Transcribed_RNA"/>
</dbReference>
<evidence type="ECO:0000313" key="1">
    <source>
        <dbReference type="EMBL" id="CAG6696748.1"/>
    </source>
</evidence>
<organism evidence="1">
    <name type="scientific">Cacopsylla melanoneura</name>
    <dbReference type="NCBI Taxonomy" id="428564"/>
    <lineage>
        <taxon>Eukaryota</taxon>
        <taxon>Metazoa</taxon>
        <taxon>Ecdysozoa</taxon>
        <taxon>Arthropoda</taxon>
        <taxon>Hexapoda</taxon>
        <taxon>Insecta</taxon>
        <taxon>Pterygota</taxon>
        <taxon>Neoptera</taxon>
        <taxon>Paraneoptera</taxon>
        <taxon>Hemiptera</taxon>
        <taxon>Sternorrhyncha</taxon>
        <taxon>Psylloidea</taxon>
        <taxon>Psyllidae</taxon>
        <taxon>Psyllinae</taxon>
        <taxon>Cacopsylla</taxon>
    </lineage>
</organism>
<sequence length="194" mass="23792">MIEFCIQNQIKIGNTFFKHKEKEKITFEEERRNVKSIIDYMTYTMHTKYAINDVKVIQNAELSTDHYLLVMDTKFYIKNESARKKQYTRIRTEKLKEEENQKQYEEALISKMDYYTREVDIDLQNINSRWAILKKSILEAAEQTCGKRIVKSNKKRTKWWNDEIKDLVKRKKQAWIIQELKKRRRQKRIHYTKK</sequence>
<name>A0A8D8XGW9_9HEMI</name>